<organism evidence="2 3">
    <name type="scientific">Goodea atripinnis</name>
    <dbReference type="NCBI Taxonomy" id="208336"/>
    <lineage>
        <taxon>Eukaryota</taxon>
        <taxon>Metazoa</taxon>
        <taxon>Chordata</taxon>
        <taxon>Craniata</taxon>
        <taxon>Vertebrata</taxon>
        <taxon>Euteleostomi</taxon>
        <taxon>Actinopterygii</taxon>
        <taxon>Neopterygii</taxon>
        <taxon>Teleostei</taxon>
        <taxon>Neoteleostei</taxon>
        <taxon>Acanthomorphata</taxon>
        <taxon>Ovalentaria</taxon>
        <taxon>Atherinomorphae</taxon>
        <taxon>Cyprinodontiformes</taxon>
        <taxon>Goodeidae</taxon>
        <taxon>Goodea</taxon>
    </lineage>
</organism>
<name>A0ABV0NR16_9TELE</name>
<evidence type="ECO:0000313" key="2">
    <source>
        <dbReference type="EMBL" id="MEQ2173858.1"/>
    </source>
</evidence>
<sequence length="424" mass="46783">MSLSFGSSAVPDPESAASSAGNESASSIKAAEESSDSNATSAPDLLSPRAFYVGPHFHLGEKSAGFSKPQLISSPGGFHSSSNPWFGPPLFQKAVYTSTDSDPYTYGDDSMRFPYYSNDGVHAAALPYGYSYGTARSPYYSYSYGTGGSPQAYDRRVPIAPPYGVGPPPAYGYFSQQPSILDPELLLIGNILMRVRAITKQETSYLTASMLKMIWSLFLNLKRWRHNNSLLQKLGFSGHTLFFVKLPVANHLLLHLSLRDECYHPLPLPQTACIDDFLALSVQNKKLQHPQQTAPLLTGHLLYHQLFNRDYPAHLLQGRTPALHTRSKHHLHQPHQRYRSGQGRTAVMNLQVHGCSVMLVRSSAQSLHPCLRPSHVQFPNHLKHGHLPEPLFFQVIGGVKGGSLCLYKDHDPSYDAASQTEGQV</sequence>
<evidence type="ECO:0000256" key="1">
    <source>
        <dbReference type="SAM" id="MobiDB-lite"/>
    </source>
</evidence>
<feature type="compositionally biased region" description="Low complexity" evidence="1">
    <location>
        <begin position="15"/>
        <end position="29"/>
    </location>
</feature>
<feature type="region of interest" description="Disordered" evidence="1">
    <location>
        <begin position="1"/>
        <end position="43"/>
    </location>
</feature>
<dbReference type="EMBL" id="JAHRIO010050032">
    <property type="protein sequence ID" value="MEQ2173858.1"/>
    <property type="molecule type" value="Genomic_DNA"/>
</dbReference>
<gene>
    <name evidence="2" type="ORF">GOODEAATRI_001770</name>
</gene>
<keyword evidence="3" id="KW-1185">Reference proteome</keyword>
<proteinExistence type="predicted"/>
<reference evidence="2 3" key="1">
    <citation type="submission" date="2021-06" db="EMBL/GenBank/DDBJ databases">
        <authorList>
            <person name="Palmer J.M."/>
        </authorList>
    </citation>
    <scope>NUCLEOTIDE SEQUENCE [LARGE SCALE GENOMIC DNA]</scope>
    <source>
        <strain evidence="2 3">GA_2019</strain>
        <tissue evidence="2">Muscle</tissue>
    </source>
</reference>
<accession>A0ABV0NR16</accession>
<protein>
    <submittedName>
        <fullName evidence="2">Uncharacterized protein</fullName>
    </submittedName>
</protein>
<comment type="caution">
    <text evidence="2">The sequence shown here is derived from an EMBL/GenBank/DDBJ whole genome shotgun (WGS) entry which is preliminary data.</text>
</comment>
<evidence type="ECO:0000313" key="3">
    <source>
        <dbReference type="Proteomes" id="UP001476798"/>
    </source>
</evidence>
<dbReference type="Proteomes" id="UP001476798">
    <property type="component" value="Unassembled WGS sequence"/>
</dbReference>